<keyword evidence="2" id="KW-1185">Reference proteome</keyword>
<dbReference type="Proteomes" id="UP001597506">
    <property type="component" value="Unassembled WGS sequence"/>
</dbReference>
<dbReference type="RefSeq" id="WP_377933874.1">
    <property type="nucleotide sequence ID" value="NZ_JBHUMF010000015.1"/>
</dbReference>
<evidence type="ECO:0000313" key="1">
    <source>
        <dbReference type="EMBL" id="MFD2680458.1"/>
    </source>
</evidence>
<organism evidence="1 2">
    <name type="scientific">Bacillus seohaeanensis</name>
    <dbReference type="NCBI Taxonomy" id="284580"/>
    <lineage>
        <taxon>Bacteria</taxon>
        <taxon>Bacillati</taxon>
        <taxon>Bacillota</taxon>
        <taxon>Bacilli</taxon>
        <taxon>Bacillales</taxon>
        <taxon>Bacillaceae</taxon>
        <taxon>Bacillus</taxon>
    </lineage>
</organism>
<gene>
    <name evidence="1" type="ORF">ACFSUL_06785</name>
</gene>
<accession>A0ABW5RP24</accession>
<name>A0ABW5RP24_9BACI</name>
<sequence>MMQGEREENLQEIQEEKKDVFSQIMFGDRKPARNNLRLTTSPEQEKTDSDYSIILEQLFDIYSSIQELKPIVDELSPVVQFIKKKFKS</sequence>
<comment type="caution">
    <text evidence="1">The sequence shown here is derived from an EMBL/GenBank/DDBJ whole genome shotgun (WGS) entry which is preliminary data.</text>
</comment>
<proteinExistence type="predicted"/>
<dbReference type="EMBL" id="JBHUMF010000015">
    <property type="protein sequence ID" value="MFD2680458.1"/>
    <property type="molecule type" value="Genomic_DNA"/>
</dbReference>
<evidence type="ECO:0000313" key="2">
    <source>
        <dbReference type="Proteomes" id="UP001597506"/>
    </source>
</evidence>
<protein>
    <submittedName>
        <fullName evidence="1">Uncharacterized protein</fullName>
    </submittedName>
</protein>
<reference evidence="2" key="1">
    <citation type="journal article" date="2019" name="Int. J. Syst. Evol. Microbiol.">
        <title>The Global Catalogue of Microorganisms (GCM) 10K type strain sequencing project: providing services to taxonomists for standard genome sequencing and annotation.</title>
        <authorList>
            <consortium name="The Broad Institute Genomics Platform"/>
            <consortium name="The Broad Institute Genome Sequencing Center for Infectious Disease"/>
            <person name="Wu L."/>
            <person name="Ma J."/>
        </authorList>
    </citation>
    <scope>NUCLEOTIDE SEQUENCE [LARGE SCALE GENOMIC DNA]</scope>
    <source>
        <strain evidence="2">KCTC 3913</strain>
    </source>
</reference>